<evidence type="ECO:0000313" key="1">
    <source>
        <dbReference type="EMBL" id="KAK0626152.1"/>
    </source>
</evidence>
<proteinExistence type="predicted"/>
<reference evidence="1" key="1">
    <citation type="submission" date="2023-06" db="EMBL/GenBank/DDBJ databases">
        <title>Genome-scale phylogeny and comparative genomics of the fungal order Sordariales.</title>
        <authorList>
            <consortium name="Lawrence Berkeley National Laboratory"/>
            <person name="Hensen N."/>
            <person name="Bonometti L."/>
            <person name="Westerberg I."/>
            <person name="Brannstrom I.O."/>
            <person name="Guillou S."/>
            <person name="Cros-Aarteil S."/>
            <person name="Calhoun S."/>
            <person name="Haridas S."/>
            <person name="Kuo A."/>
            <person name="Mondo S."/>
            <person name="Pangilinan J."/>
            <person name="Riley R."/>
            <person name="Labutti K."/>
            <person name="Andreopoulos B."/>
            <person name="Lipzen A."/>
            <person name="Chen C."/>
            <person name="Yanf M."/>
            <person name="Daum C."/>
            <person name="Ng V."/>
            <person name="Clum A."/>
            <person name="Steindorff A."/>
            <person name="Ohm R."/>
            <person name="Martin F."/>
            <person name="Silar P."/>
            <person name="Natvig D."/>
            <person name="Lalanne C."/>
            <person name="Gautier V."/>
            <person name="Ament-Velasquez S.L."/>
            <person name="Kruys A."/>
            <person name="Hutchinson M.I."/>
            <person name="Powell A.J."/>
            <person name="Barry K."/>
            <person name="Miller A.N."/>
            <person name="Grigoriev I.V."/>
            <person name="Debuchy R."/>
            <person name="Gladieux P."/>
            <person name="Thoren M.H."/>
            <person name="Johannesson H."/>
        </authorList>
    </citation>
    <scope>NUCLEOTIDE SEQUENCE</scope>
    <source>
        <strain evidence="1">CBS 606.72</strain>
    </source>
</reference>
<organism evidence="1 2">
    <name type="scientific">Immersiella caudata</name>
    <dbReference type="NCBI Taxonomy" id="314043"/>
    <lineage>
        <taxon>Eukaryota</taxon>
        <taxon>Fungi</taxon>
        <taxon>Dikarya</taxon>
        <taxon>Ascomycota</taxon>
        <taxon>Pezizomycotina</taxon>
        <taxon>Sordariomycetes</taxon>
        <taxon>Sordariomycetidae</taxon>
        <taxon>Sordariales</taxon>
        <taxon>Lasiosphaeriaceae</taxon>
        <taxon>Immersiella</taxon>
    </lineage>
</organism>
<dbReference type="Proteomes" id="UP001175000">
    <property type="component" value="Unassembled WGS sequence"/>
</dbReference>
<accession>A0AA40C5R3</accession>
<name>A0AA40C5R3_9PEZI</name>
<sequence length="108" mass="11953">MAAPQRSAPWNEEAYKSLCVALTMSIMETSGTMAACKDHIVRVMAEHGHTFSWEAIRWTTERLEDLCWCFFEASKGPAGKGHSPDLKDSVVNNMAALGHEGLGWDAIR</sequence>
<evidence type="ECO:0000313" key="2">
    <source>
        <dbReference type="Proteomes" id="UP001175000"/>
    </source>
</evidence>
<dbReference type="EMBL" id="JAULSU010000002">
    <property type="protein sequence ID" value="KAK0626152.1"/>
    <property type="molecule type" value="Genomic_DNA"/>
</dbReference>
<comment type="caution">
    <text evidence="1">The sequence shown here is derived from an EMBL/GenBank/DDBJ whole genome shotgun (WGS) entry which is preliminary data.</text>
</comment>
<protein>
    <submittedName>
        <fullName evidence="1">Uncharacterized protein</fullName>
    </submittedName>
</protein>
<keyword evidence="2" id="KW-1185">Reference proteome</keyword>
<dbReference type="AlphaFoldDB" id="A0AA40C5R3"/>
<gene>
    <name evidence="1" type="ORF">B0T14DRAFT_562087</name>
</gene>